<comment type="caution">
    <text evidence="2">The sequence shown here is derived from an EMBL/GenBank/DDBJ whole genome shotgun (WGS) entry which is preliminary data.</text>
</comment>
<feature type="compositionally biased region" description="Polar residues" evidence="1">
    <location>
        <begin position="177"/>
        <end position="195"/>
    </location>
</feature>
<dbReference type="OrthoDB" id="8189076at2759"/>
<reference evidence="2 3" key="1">
    <citation type="submission" date="2020-12" db="EMBL/GenBank/DDBJ databases">
        <title>Effect of drift, selection, and recombination on the evolution of hybrid genomes in Candida yeast pathogens.</title>
        <authorList>
            <person name="Mixao V."/>
            <person name="Ksiezopolska E."/>
            <person name="Saus E."/>
            <person name="Boekhout T."/>
            <person name="Gacser A."/>
            <person name="Gabaldon T."/>
        </authorList>
    </citation>
    <scope>NUCLEOTIDE SEQUENCE [LARGE SCALE GENOMIC DNA]</scope>
    <source>
        <strain evidence="2 3">BP57</strain>
    </source>
</reference>
<dbReference type="Proteomes" id="UP000669133">
    <property type="component" value="Unassembled WGS sequence"/>
</dbReference>
<evidence type="ECO:0000256" key="1">
    <source>
        <dbReference type="SAM" id="MobiDB-lite"/>
    </source>
</evidence>
<dbReference type="GeneID" id="93650667"/>
<feature type="region of interest" description="Disordered" evidence="1">
    <location>
        <begin position="116"/>
        <end position="195"/>
    </location>
</feature>
<organism evidence="2 3">
    <name type="scientific">Candida metapsilosis</name>
    <dbReference type="NCBI Taxonomy" id="273372"/>
    <lineage>
        <taxon>Eukaryota</taxon>
        <taxon>Fungi</taxon>
        <taxon>Dikarya</taxon>
        <taxon>Ascomycota</taxon>
        <taxon>Saccharomycotina</taxon>
        <taxon>Pichiomycetes</taxon>
        <taxon>Debaryomycetaceae</taxon>
        <taxon>Candida/Lodderomyces clade</taxon>
        <taxon>Candida</taxon>
    </lineage>
</organism>
<accession>A0A8H8DB97</accession>
<dbReference type="EMBL" id="JAEOAQ010000002">
    <property type="protein sequence ID" value="KAG5420158.1"/>
    <property type="molecule type" value="Genomic_DNA"/>
</dbReference>
<evidence type="ECO:0000313" key="2">
    <source>
        <dbReference type="EMBL" id="KAG5420158.1"/>
    </source>
</evidence>
<feature type="compositionally biased region" description="Polar residues" evidence="1">
    <location>
        <begin position="155"/>
        <end position="168"/>
    </location>
</feature>
<dbReference type="AlphaFoldDB" id="A0A8H8DB97"/>
<dbReference type="RefSeq" id="XP_067549274.1">
    <property type="nucleotide sequence ID" value="XM_067690850.1"/>
</dbReference>
<evidence type="ECO:0000313" key="3">
    <source>
        <dbReference type="Proteomes" id="UP000669133"/>
    </source>
</evidence>
<feature type="compositionally biased region" description="Polar residues" evidence="1">
    <location>
        <begin position="122"/>
        <end position="142"/>
    </location>
</feature>
<sequence length="195" mass="21351">MFKFDSSDSTQRPKLPDSIKIDDITSGKIDPQLIYNEIERLKAEINILRNDMSMFLQALATIPESNSPQEYYRTTMSRLEVVQRSIQEYCERYNKLLPIINLAQIKLGHEVEAPPVKKAKVESSNNQAQVNSKVGSRSSSTLEIGGGGGGGPGVNQATSGNGNQNGSRNTKKPIKRGNQTNKITDGSSSTQPIVI</sequence>
<feature type="compositionally biased region" description="Gly residues" evidence="1">
    <location>
        <begin position="144"/>
        <end position="153"/>
    </location>
</feature>
<gene>
    <name evidence="2" type="ORF">I9W82_002038</name>
</gene>
<name>A0A8H8DB97_9ASCO</name>
<keyword evidence="3" id="KW-1185">Reference proteome</keyword>
<protein>
    <submittedName>
        <fullName evidence="2">Uncharacterized protein</fullName>
    </submittedName>
</protein>
<proteinExistence type="predicted"/>